<name>A0AAP0BEQ3_9ASPA</name>
<keyword evidence="3" id="KW-1185">Reference proteome</keyword>
<evidence type="ECO:0000313" key="3">
    <source>
        <dbReference type="Proteomes" id="UP001418222"/>
    </source>
</evidence>
<sequence>MPLLHRPLPADRACERQWLLLAVFSYRGIRPAISTVSAAAEKAWHDSYELKRSWEMCNMPVKLSDLQEGMGGGSSTLFCCSCSRSTSADRDEDDGQEWRRPTKVGPSDDGRNLWMGEPDIDQKASDFISKFYETRYTDNGRIIVS</sequence>
<feature type="compositionally biased region" description="Basic and acidic residues" evidence="1">
    <location>
        <begin position="96"/>
        <end position="111"/>
    </location>
</feature>
<dbReference type="Proteomes" id="UP001418222">
    <property type="component" value="Unassembled WGS sequence"/>
</dbReference>
<comment type="caution">
    <text evidence="2">The sequence shown here is derived from an EMBL/GenBank/DDBJ whole genome shotgun (WGS) entry which is preliminary data.</text>
</comment>
<dbReference type="PANTHER" id="PTHR33511">
    <property type="entry name" value="OS06G0632400 PROTEIN"/>
    <property type="match status" value="1"/>
</dbReference>
<proteinExistence type="predicted"/>
<evidence type="ECO:0000256" key="1">
    <source>
        <dbReference type="SAM" id="MobiDB-lite"/>
    </source>
</evidence>
<feature type="region of interest" description="Disordered" evidence="1">
    <location>
        <begin position="84"/>
        <end position="114"/>
    </location>
</feature>
<evidence type="ECO:0000313" key="2">
    <source>
        <dbReference type="EMBL" id="KAK8936931.1"/>
    </source>
</evidence>
<dbReference type="AlphaFoldDB" id="A0AAP0BEQ3"/>
<gene>
    <name evidence="2" type="ORF">KSP39_PZI012000</name>
</gene>
<organism evidence="2 3">
    <name type="scientific">Platanthera zijinensis</name>
    <dbReference type="NCBI Taxonomy" id="2320716"/>
    <lineage>
        <taxon>Eukaryota</taxon>
        <taxon>Viridiplantae</taxon>
        <taxon>Streptophyta</taxon>
        <taxon>Embryophyta</taxon>
        <taxon>Tracheophyta</taxon>
        <taxon>Spermatophyta</taxon>
        <taxon>Magnoliopsida</taxon>
        <taxon>Liliopsida</taxon>
        <taxon>Asparagales</taxon>
        <taxon>Orchidaceae</taxon>
        <taxon>Orchidoideae</taxon>
        <taxon>Orchideae</taxon>
        <taxon>Orchidinae</taxon>
        <taxon>Platanthera</taxon>
    </lineage>
</organism>
<accession>A0AAP0BEQ3</accession>
<protein>
    <submittedName>
        <fullName evidence="2">Uncharacterized protein</fullName>
    </submittedName>
</protein>
<reference evidence="2 3" key="1">
    <citation type="journal article" date="2022" name="Nat. Plants">
        <title>Genomes of leafy and leafless Platanthera orchids illuminate the evolution of mycoheterotrophy.</title>
        <authorList>
            <person name="Li M.H."/>
            <person name="Liu K.W."/>
            <person name="Li Z."/>
            <person name="Lu H.C."/>
            <person name="Ye Q.L."/>
            <person name="Zhang D."/>
            <person name="Wang J.Y."/>
            <person name="Li Y.F."/>
            <person name="Zhong Z.M."/>
            <person name="Liu X."/>
            <person name="Yu X."/>
            <person name="Liu D.K."/>
            <person name="Tu X.D."/>
            <person name="Liu B."/>
            <person name="Hao Y."/>
            <person name="Liao X.Y."/>
            <person name="Jiang Y.T."/>
            <person name="Sun W.H."/>
            <person name="Chen J."/>
            <person name="Chen Y.Q."/>
            <person name="Ai Y."/>
            <person name="Zhai J.W."/>
            <person name="Wu S.S."/>
            <person name="Zhou Z."/>
            <person name="Hsiao Y.Y."/>
            <person name="Wu W.L."/>
            <person name="Chen Y.Y."/>
            <person name="Lin Y.F."/>
            <person name="Hsu J.L."/>
            <person name="Li C.Y."/>
            <person name="Wang Z.W."/>
            <person name="Zhao X."/>
            <person name="Zhong W.Y."/>
            <person name="Ma X.K."/>
            <person name="Ma L."/>
            <person name="Huang J."/>
            <person name="Chen G.Z."/>
            <person name="Huang M.Z."/>
            <person name="Huang L."/>
            <person name="Peng D.H."/>
            <person name="Luo Y.B."/>
            <person name="Zou S.Q."/>
            <person name="Chen S.P."/>
            <person name="Lan S."/>
            <person name="Tsai W.C."/>
            <person name="Van de Peer Y."/>
            <person name="Liu Z.J."/>
        </authorList>
    </citation>
    <scope>NUCLEOTIDE SEQUENCE [LARGE SCALE GENOMIC DNA]</scope>
    <source>
        <strain evidence="2">Lor287</strain>
    </source>
</reference>
<dbReference type="EMBL" id="JBBWWQ010000010">
    <property type="protein sequence ID" value="KAK8936931.1"/>
    <property type="molecule type" value="Genomic_DNA"/>
</dbReference>